<feature type="compositionally biased region" description="Basic residues" evidence="1">
    <location>
        <begin position="128"/>
        <end position="138"/>
    </location>
</feature>
<dbReference type="AlphaFoldDB" id="J0L9V7"/>
<dbReference type="EMBL" id="JH688388">
    <property type="protein sequence ID" value="EJD33176.1"/>
    <property type="molecule type" value="Genomic_DNA"/>
</dbReference>
<keyword evidence="3" id="KW-1185">Reference proteome</keyword>
<feature type="compositionally biased region" description="Basic and acidic residues" evidence="1">
    <location>
        <begin position="141"/>
        <end position="154"/>
    </location>
</feature>
<dbReference type="KEGG" id="adl:AURDEDRAFT_177742"/>
<protein>
    <submittedName>
        <fullName evidence="2">Uncharacterized protein</fullName>
    </submittedName>
</protein>
<evidence type="ECO:0000313" key="3">
    <source>
        <dbReference type="Proteomes" id="UP000006514"/>
    </source>
</evidence>
<feature type="region of interest" description="Disordered" evidence="1">
    <location>
        <begin position="1"/>
        <end position="29"/>
    </location>
</feature>
<organism evidence="2 3">
    <name type="scientific">Auricularia subglabra (strain TFB-10046 / SS5)</name>
    <name type="common">White-rot fungus</name>
    <name type="synonym">Auricularia delicata (strain TFB10046)</name>
    <dbReference type="NCBI Taxonomy" id="717982"/>
    <lineage>
        <taxon>Eukaryota</taxon>
        <taxon>Fungi</taxon>
        <taxon>Dikarya</taxon>
        <taxon>Basidiomycota</taxon>
        <taxon>Agaricomycotina</taxon>
        <taxon>Agaricomycetes</taxon>
        <taxon>Auriculariales</taxon>
        <taxon>Auriculariaceae</taxon>
        <taxon>Auricularia</taxon>
    </lineage>
</organism>
<sequence>MVNVPRRSLRRKVATPPPAELQAAPRRARLTRKAQKTRFATNSEAHHVHDAVTSVRGSYSVGDELLSFDLGRSLQPGSSNIPIPPIDPPTILFIKATAARVHDSMVNVPRRSPRRRPATPPPAQAPPRRARLTRKAQKVRFAVDPEARDAHDAADSEAPSTTSDDHEDWSDLSTSAGYSVVQAPTVGILVDAALDLTDGRDRSVLTSVLS</sequence>
<feature type="region of interest" description="Disordered" evidence="1">
    <location>
        <begin position="105"/>
        <end position="171"/>
    </location>
</feature>
<accession>J0L9V7</accession>
<evidence type="ECO:0000313" key="2">
    <source>
        <dbReference type="EMBL" id="EJD33176.1"/>
    </source>
</evidence>
<proteinExistence type="predicted"/>
<gene>
    <name evidence="2" type="ORF">AURDEDRAFT_177742</name>
</gene>
<dbReference type="InParanoid" id="J0L9V7"/>
<name>J0L9V7_AURST</name>
<dbReference type="eggNOG" id="ENOG502S7ZK">
    <property type="taxonomic scope" value="Eukaryota"/>
</dbReference>
<reference evidence="3" key="1">
    <citation type="journal article" date="2012" name="Science">
        <title>The Paleozoic origin of enzymatic lignin decomposition reconstructed from 31 fungal genomes.</title>
        <authorList>
            <person name="Floudas D."/>
            <person name="Binder M."/>
            <person name="Riley R."/>
            <person name="Barry K."/>
            <person name="Blanchette R.A."/>
            <person name="Henrissat B."/>
            <person name="Martinez A.T."/>
            <person name="Otillar R."/>
            <person name="Spatafora J.W."/>
            <person name="Yadav J.S."/>
            <person name="Aerts A."/>
            <person name="Benoit I."/>
            <person name="Boyd A."/>
            <person name="Carlson A."/>
            <person name="Copeland A."/>
            <person name="Coutinho P.M."/>
            <person name="de Vries R.P."/>
            <person name="Ferreira P."/>
            <person name="Findley K."/>
            <person name="Foster B."/>
            <person name="Gaskell J."/>
            <person name="Glotzer D."/>
            <person name="Gorecki P."/>
            <person name="Heitman J."/>
            <person name="Hesse C."/>
            <person name="Hori C."/>
            <person name="Igarashi K."/>
            <person name="Jurgens J.A."/>
            <person name="Kallen N."/>
            <person name="Kersten P."/>
            <person name="Kohler A."/>
            <person name="Kuees U."/>
            <person name="Kumar T.K.A."/>
            <person name="Kuo A."/>
            <person name="LaButti K."/>
            <person name="Larrondo L.F."/>
            <person name="Lindquist E."/>
            <person name="Ling A."/>
            <person name="Lombard V."/>
            <person name="Lucas S."/>
            <person name="Lundell T."/>
            <person name="Martin R."/>
            <person name="McLaughlin D.J."/>
            <person name="Morgenstern I."/>
            <person name="Morin E."/>
            <person name="Murat C."/>
            <person name="Nagy L.G."/>
            <person name="Nolan M."/>
            <person name="Ohm R.A."/>
            <person name="Patyshakuliyeva A."/>
            <person name="Rokas A."/>
            <person name="Ruiz-Duenas F.J."/>
            <person name="Sabat G."/>
            <person name="Salamov A."/>
            <person name="Samejima M."/>
            <person name="Schmutz J."/>
            <person name="Slot J.C."/>
            <person name="St John F."/>
            <person name="Stenlid J."/>
            <person name="Sun H."/>
            <person name="Sun S."/>
            <person name="Syed K."/>
            <person name="Tsang A."/>
            <person name="Wiebenga A."/>
            <person name="Young D."/>
            <person name="Pisabarro A."/>
            <person name="Eastwood D.C."/>
            <person name="Martin F."/>
            <person name="Cullen D."/>
            <person name="Grigoriev I.V."/>
            <person name="Hibbett D.S."/>
        </authorList>
    </citation>
    <scope>NUCLEOTIDE SEQUENCE [LARGE SCALE GENOMIC DNA]</scope>
    <source>
        <strain evidence="3">TFB10046</strain>
    </source>
</reference>
<evidence type="ECO:0000256" key="1">
    <source>
        <dbReference type="SAM" id="MobiDB-lite"/>
    </source>
</evidence>
<dbReference type="Proteomes" id="UP000006514">
    <property type="component" value="Unassembled WGS sequence"/>
</dbReference>